<dbReference type="EMBL" id="BK015320">
    <property type="protein sequence ID" value="DAE01133.1"/>
    <property type="molecule type" value="Genomic_DNA"/>
</dbReference>
<dbReference type="InterPro" id="IPR027417">
    <property type="entry name" value="P-loop_NTPase"/>
</dbReference>
<accession>A0A8S5P3B2</accession>
<dbReference type="InterPro" id="IPR035412">
    <property type="entry name" value="Terminase_L_N"/>
</dbReference>
<reference evidence="2" key="1">
    <citation type="journal article" date="2021" name="Proc. Natl. Acad. Sci. U.S.A.">
        <title>A Catalog of Tens of Thousands of Viruses from Human Metagenomes Reveals Hidden Associations with Chronic Diseases.</title>
        <authorList>
            <person name="Tisza M.J."/>
            <person name="Buck C.B."/>
        </authorList>
    </citation>
    <scope>NUCLEOTIDE SEQUENCE</scope>
    <source>
        <strain evidence="2">CtZE52</strain>
    </source>
</reference>
<proteinExistence type="predicted"/>
<dbReference type="NCBIfam" id="TIGR01547">
    <property type="entry name" value="phage_term_2"/>
    <property type="match status" value="1"/>
</dbReference>
<evidence type="ECO:0000259" key="1">
    <source>
        <dbReference type="Pfam" id="PF04466"/>
    </source>
</evidence>
<sequence>MYGGSSSAKSFSAAQAFLLECISKGYNTIVFRKTGATIADSIYKTFQEAAKSLHIDTFFKFQENLIRCFNGSYIRFKGLDDPEKIKGLESYQYVFCEEISEFDESDLKQIRKRLRGRKGQKIVALFNPISEDHWIKKKIFDTETLTEVDNHLYGKLKDSVTGKILPKEYSEVGRKWVNSERTIYNPRKKTYETHRPDMVIIKSTYLNNFWVVGSPDGTYGFYDAQTIADFERDKERDYAYYLIYALGEWGTIRTGGEFFHAFDPAKHKGKCPYVKAPLHISIDNNVLPYISISFWQVETGDITRIRQIHEETPSDPFNTVTKAAEIAVEYLEGIGHDDMVYLYGDVSTKAGNTIDDDKRSFFDKFKEGIDKRFRSEDRLPRSNPSVSMTGEFINAIYSGDIKDVSIMIDESCETSINDYITVKKDVNGAMLKQRVKDKITGQSYEKAGHLSDAKRYFVTEILKDRYTAFSLRRKRNTIKESDMRYYDQSMVDLSGLTGLVEIHPDNGGKFVYAKCMVKGGFVYITDASVLDDRIKEEDMASRLGKGDLLVHVECDKFNATYVRNLRDYLNDVRGRSLPANVAGRIEAHSEFIRDHFLFRKDYDEDDGYLRFVESVLDYREKSDIEAISVLSALAERIKNKT</sequence>
<dbReference type="PANTHER" id="PTHR39184">
    <property type="match status" value="1"/>
</dbReference>
<dbReference type="PANTHER" id="PTHR39184:SF1">
    <property type="entry name" value="PBSX PHAGE TERMINASE LARGE SUBUNIT"/>
    <property type="match status" value="1"/>
</dbReference>
<protein>
    <submittedName>
        <fullName evidence="2">Terminase large subunit</fullName>
    </submittedName>
</protein>
<feature type="domain" description="Phage terminase large subunit N-terminal" evidence="1">
    <location>
        <begin position="1"/>
        <end position="155"/>
    </location>
</feature>
<dbReference type="InterPro" id="IPR052380">
    <property type="entry name" value="Viral_DNA_packaging_terminase"/>
</dbReference>
<evidence type="ECO:0000313" key="2">
    <source>
        <dbReference type="EMBL" id="DAE01133.1"/>
    </source>
</evidence>
<name>A0A8S5P3B2_9CAUD</name>
<dbReference type="InterPro" id="IPR006437">
    <property type="entry name" value="Phage_terminase_lsu"/>
</dbReference>
<dbReference type="Pfam" id="PF04466">
    <property type="entry name" value="Terminase_3"/>
    <property type="match status" value="1"/>
</dbReference>
<organism evidence="2">
    <name type="scientific">Siphoviridae sp. ctZE52</name>
    <dbReference type="NCBI Taxonomy" id="2825557"/>
    <lineage>
        <taxon>Viruses</taxon>
        <taxon>Duplodnaviria</taxon>
        <taxon>Heunggongvirae</taxon>
        <taxon>Uroviricota</taxon>
        <taxon>Caudoviricetes</taxon>
    </lineage>
</organism>
<dbReference type="Gene3D" id="3.40.50.300">
    <property type="entry name" value="P-loop containing nucleotide triphosphate hydrolases"/>
    <property type="match status" value="1"/>
</dbReference>